<dbReference type="Pfam" id="PF00534">
    <property type="entry name" value="Glycos_transf_1"/>
    <property type="match status" value="1"/>
</dbReference>
<dbReference type="Gene3D" id="3.40.50.2000">
    <property type="entry name" value="Glycogen Phosphorylase B"/>
    <property type="match status" value="1"/>
</dbReference>
<organism evidence="3">
    <name type="scientific">Chryseobacterium indologenes</name>
    <name type="common">Flavobacterium indologenes</name>
    <dbReference type="NCBI Taxonomy" id="253"/>
    <lineage>
        <taxon>Bacteria</taxon>
        <taxon>Pseudomonadati</taxon>
        <taxon>Bacteroidota</taxon>
        <taxon>Flavobacteriia</taxon>
        <taxon>Flavobacteriales</taxon>
        <taxon>Weeksellaceae</taxon>
        <taxon>Chryseobacterium group</taxon>
        <taxon>Chryseobacterium</taxon>
    </lineage>
</organism>
<evidence type="ECO:0000259" key="2">
    <source>
        <dbReference type="Pfam" id="PF00534"/>
    </source>
</evidence>
<sequence length="349" mass="41106">MKKRKIYFICPSVSVPFGGIKQIYKYVSILNNHGYNATVLLKKKRKRDNIWYRDTKISYHYELLKNIENSNNSKEHKNSFYERLKLFYNNLFSHPIEKDALFVFPEIYGKSFHKTIPNHQYVILNQNCYYTFQGYGFDYNEKNPYLDKNCLGTIVASENAQKYFNVVFPTLSLYRVRLGIDTHIFSFENKKKKKIAFMPRKLAEDSLQVINILKARKKMDDWEFFPIDNMDEQEVAKHLKESVFFLSFNHREGFGLPPIEAMSCGCFVIGYSGQGGKEYFKEEFSCLVEEGNIIDFVEKIESHALEYHENPTLFSEKGKIASQFVMKNYSLENETQDWIGTWGKIISQC</sequence>
<dbReference type="AlphaFoldDB" id="A0A411DI36"/>
<name>A0A411DI36_CHRID</name>
<feature type="domain" description="Glycosyl transferase family 1" evidence="2">
    <location>
        <begin position="229"/>
        <end position="303"/>
    </location>
</feature>
<evidence type="ECO:0000313" key="3">
    <source>
        <dbReference type="EMBL" id="QBA19951.1"/>
    </source>
</evidence>
<dbReference type="PANTHER" id="PTHR46401:SF2">
    <property type="entry name" value="GLYCOSYLTRANSFERASE WBBK-RELATED"/>
    <property type="match status" value="1"/>
</dbReference>
<dbReference type="SUPFAM" id="SSF53756">
    <property type="entry name" value="UDP-Glycosyltransferase/glycogen phosphorylase"/>
    <property type="match status" value="1"/>
</dbReference>
<protein>
    <submittedName>
        <fullName evidence="3">Glycosyltransferase family 1 protein</fullName>
    </submittedName>
</protein>
<reference evidence="3" key="1">
    <citation type="submission" date="2019-01" db="EMBL/GenBank/DDBJ databases">
        <title>Whole Genome Sequencing for Putative Detection of Antimicrobial Resistance and Potential Virulence Factors in Chryseobacterium indologenes isolated from Nile Tilapia in Tanzania.</title>
        <authorList>
            <person name="Mwega E."/>
            <person name="Mutoloki S."/>
            <person name="Mugimba K."/>
            <person name="Colquhoun D."/>
            <person name="Mdegela R."/>
            <person name="Evensen O."/>
            <person name="Wasteson Y."/>
        </authorList>
    </citation>
    <scope>NUCLEOTIDE SEQUENCE [LARGE SCALE GENOMIC DNA]</scope>
    <source>
        <strain evidence="3">StR 01</strain>
    </source>
</reference>
<dbReference type="InterPro" id="IPR001296">
    <property type="entry name" value="Glyco_trans_1"/>
</dbReference>
<dbReference type="GO" id="GO:0009103">
    <property type="term" value="P:lipopolysaccharide biosynthetic process"/>
    <property type="evidence" value="ECO:0007669"/>
    <property type="project" value="TreeGrafter"/>
</dbReference>
<proteinExistence type="predicted"/>
<evidence type="ECO:0000256" key="1">
    <source>
        <dbReference type="ARBA" id="ARBA00022679"/>
    </source>
</evidence>
<dbReference type="EMBL" id="CP035532">
    <property type="protein sequence ID" value="QBA19951.1"/>
    <property type="molecule type" value="Genomic_DNA"/>
</dbReference>
<accession>A0A411DI36</accession>
<dbReference type="PANTHER" id="PTHR46401">
    <property type="entry name" value="GLYCOSYLTRANSFERASE WBBK-RELATED"/>
    <property type="match status" value="1"/>
</dbReference>
<gene>
    <name evidence="3" type="ORF">EU348_01725</name>
</gene>
<keyword evidence="1 3" id="KW-0808">Transferase</keyword>
<dbReference type="GO" id="GO:0016757">
    <property type="term" value="F:glycosyltransferase activity"/>
    <property type="evidence" value="ECO:0007669"/>
    <property type="project" value="InterPro"/>
</dbReference>